<dbReference type="EMBL" id="SDHY01000005">
    <property type="protein sequence ID" value="RXK48261.1"/>
    <property type="molecule type" value="Genomic_DNA"/>
</dbReference>
<dbReference type="Pfam" id="PF14052">
    <property type="entry name" value="Caps_assemb_Wzi"/>
    <property type="match status" value="1"/>
</dbReference>
<gene>
    <name evidence="1" type="ORF">ESB04_09465</name>
</gene>
<dbReference type="AlphaFoldDB" id="A0A4Q1BYW8"/>
<dbReference type="Proteomes" id="UP000289455">
    <property type="component" value="Unassembled WGS sequence"/>
</dbReference>
<proteinExistence type="predicted"/>
<name>A0A4Q1BYW8_9BACT</name>
<reference evidence="1 2" key="1">
    <citation type="submission" date="2019-01" db="EMBL/GenBank/DDBJ databases">
        <title>Cytophagaceae bacterium strain CAR-16.</title>
        <authorList>
            <person name="Chen W.-M."/>
        </authorList>
    </citation>
    <scope>NUCLEOTIDE SEQUENCE [LARGE SCALE GENOMIC DNA]</scope>
    <source>
        <strain evidence="1 2">CAR-16</strain>
    </source>
</reference>
<keyword evidence="2" id="KW-1185">Reference proteome</keyword>
<evidence type="ECO:0008006" key="3">
    <source>
        <dbReference type="Google" id="ProtNLM"/>
    </source>
</evidence>
<dbReference type="OrthoDB" id="596512at2"/>
<dbReference type="InterPro" id="IPR026950">
    <property type="entry name" value="Caps_assemb_Wzi"/>
</dbReference>
<evidence type="ECO:0000313" key="1">
    <source>
        <dbReference type="EMBL" id="RXK48261.1"/>
    </source>
</evidence>
<dbReference type="RefSeq" id="WP_129027491.1">
    <property type="nucleotide sequence ID" value="NZ_SDHY01000005.1"/>
</dbReference>
<accession>A0A4Q1BYW8</accession>
<protein>
    <recommendedName>
        <fullName evidence="3">Capsule assembly Wzi family protein</fullName>
    </recommendedName>
</protein>
<dbReference type="InterPro" id="IPR038636">
    <property type="entry name" value="Wzi_sf"/>
</dbReference>
<sequence length="491" mass="55402">MLRTRNPFLPSNSKFLLLAMLVFSFHFTWGMKDTTTHARVEAQILTSDAGITPFWMRSLQYGQVPVENTGGVLKAWYGKNYQLKKKYDWKYEVEGTAWAGKQNDFWLTQAYVSGRRGKWELWAGRRKEVYGLGDTTLTGGFYAWSGNAVPIPKIQLGTRDYLNFAKGWLGIHMTFSHGWLDNQGPVINAFLHQKSLYGRIGKPTSLINLFAGLNHQVFWGGEAKVKMGGEYDVYPSGLNTYFYVVTVLKNREIIKIDPNANNDDAGYQFGNHLGSVDVAVKFQPNWAEIFLYRQSMYETGRIFALTQINDGLTGISIKNKLGGFIDKITLEYLYTANQGNYTSGIAEFFKIKDPHQIEIESYFNNGGRGSYQYWGKGIGTPIIVLDKESQQGGGLNYTLNAVKSIYFGISGQLSNSLQWKCKLSNSFYGIPRNHLSPRLLDADFISQFSGLISIQNKFSKQFSGGIQIGFDQGQRIKNTIGIGVGFKYILF</sequence>
<dbReference type="Gene3D" id="2.40.160.130">
    <property type="entry name" value="Capsule assembly protein Wzi"/>
    <property type="match status" value="1"/>
</dbReference>
<organism evidence="1 2">
    <name type="scientific">Aquirufa rosea</name>
    <dbReference type="NCBI Taxonomy" id="2509241"/>
    <lineage>
        <taxon>Bacteria</taxon>
        <taxon>Pseudomonadati</taxon>
        <taxon>Bacteroidota</taxon>
        <taxon>Cytophagia</taxon>
        <taxon>Cytophagales</taxon>
        <taxon>Flectobacillaceae</taxon>
        <taxon>Aquirufa</taxon>
    </lineage>
</organism>
<comment type="caution">
    <text evidence="1">The sequence shown here is derived from an EMBL/GenBank/DDBJ whole genome shotgun (WGS) entry which is preliminary data.</text>
</comment>
<evidence type="ECO:0000313" key="2">
    <source>
        <dbReference type="Proteomes" id="UP000289455"/>
    </source>
</evidence>